<evidence type="ECO:0000256" key="3">
    <source>
        <dbReference type="ARBA" id="ARBA00022771"/>
    </source>
</evidence>
<dbReference type="PANTHER" id="PTHR31669">
    <property type="entry name" value="PROTEIN FAR1-RELATED SEQUENCE 10-RELATED"/>
    <property type="match status" value="1"/>
</dbReference>
<evidence type="ECO:0000256" key="5">
    <source>
        <dbReference type="PROSITE-ProRule" id="PRU00325"/>
    </source>
</evidence>
<evidence type="ECO:0000313" key="9">
    <source>
        <dbReference type="Proteomes" id="UP000594638"/>
    </source>
</evidence>
<dbReference type="Pfam" id="PF04434">
    <property type="entry name" value="SWIM"/>
    <property type="match status" value="1"/>
</dbReference>
<evidence type="ECO:0000256" key="2">
    <source>
        <dbReference type="ARBA" id="ARBA00022723"/>
    </source>
</evidence>
<dbReference type="GO" id="GO:0005634">
    <property type="term" value="C:nucleus"/>
    <property type="evidence" value="ECO:0007669"/>
    <property type="project" value="UniProtKB-SubCell"/>
</dbReference>
<dbReference type="SMART" id="SM00575">
    <property type="entry name" value="ZnF_PMZ"/>
    <property type="match status" value="1"/>
</dbReference>
<comment type="subcellular location">
    <subcellularLocation>
        <location evidence="6">Nucleus</location>
    </subcellularLocation>
</comment>
<sequence>MQNAIQIVFPNTKHRWCLWHILKKLPEKFGYHVDKGSIFTTIHSLVYDCQFVEDFKNGWRVMVERFHLYENEWLAGLYENRECWVPCYLKITFWVGMSTTQCSESMHAFFDGYVHSKTTSKQFVEQYEQTLRNKVDKEFQAGFKSFSQMVPCASRYGIEKQFQAVYTISKFKEAQEEFTGKMYCDLVSVSEGLSGATYEVREDVINDEHSKKKSFFVSFQRDKCEITCSCHNFEFRGIICKHMIAVLVRNDVKSIPERYILRRWRRDVSRAHTRLSMNYDGLISMPGQLKYDKMCQRFATLADLTAEDEAKFDAIIDWIDS</sequence>
<dbReference type="PANTHER" id="PTHR31669:SF283">
    <property type="entry name" value="PROTEIN FAR1-RELATED SEQUENCE"/>
    <property type="match status" value="1"/>
</dbReference>
<dbReference type="GO" id="GO:0006355">
    <property type="term" value="P:regulation of DNA-templated transcription"/>
    <property type="evidence" value="ECO:0007669"/>
    <property type="project" value="UniProtKB-UniRule"/>
</dbReference>
<evidence type="ECO:0000256" key="4">
    <source>
        <dbReference type="ARBA" id="ARBA00022833"/>
    </source>
</evidence>
<gene>
    <name evidence="8" type="ORF">OLEA9_A097743</name>
</gene>
<dbReference type="GO" id="GO:0008270">
    <property type="term" value="F:zinc ion binding"/>
    <property type="evidence" value="ECO:0007669"/>
    <property type="project" value="UniProtKB-UniRule"/>
</dbReference>
<dbReference type="InterPro" id="IPR031052">
    <property type="entry name" value="FHY3/FAR1"/>
</dbReference>
<proteinExistence type="inferred from homology"/>
<dbReference type="EMBL" id="CACTIH010000347">
    <property type="protein sequence ID" value="CAA2959807.1"/>
    <property type="molecule type" value="Genomic_DNA"/>
</dbReference>
<name>A0A8S0Q1H2_OLEEU</name>
<keyword evidence="2 6" id="KW-0479">Metal-binding</keyword>
<dbReference type="OrthoDB" id="1927586at2759"/>
<dbReference type="AlphaFoldDB" id="A0A8S0Q1H2"/>
<dbReference type="Proteomes" id="UP000594638">
    <property type="component" value="Unassembled WGS sequence"/>
</dbReference>
<keyword evidence="3 5" id="KW-0863">Zinc-finger</keyword>
<evidence type="ECO:0000313" key="8">
    <source>
        <dbReference type="EMBL" id="CAA2959807.1"/>
    </source>
</evidence>
<comment type="function">
    <text evidence="6">Putative transcription activator involved in regulating light control of development.</text>
</comment>
<keyword evidence="9" id="KW-1185">Reference proteome</keyword>
<feature type="domain" description="SWIM-type" evidence="7">
    <location>
        <begin position="215"/>
        <end position="251"/>
    </location>
</feature>
<reference evidence="8 9" key="1">
    <citation type="submission" date="2019-12" db="EMBL/GenBank/DDBJ databases">
        <authorList>
            <person name="Alioto T."/>
            <person name="Alioto T."/>
            <person name="Gomez Garrido J."/>
        </authorList>
    </citation>
    <scope>NUCLEOTIDE SEQUENCE [LARGE SCALE GENOMIC DNA]</scope>
</reference>
<keyword evidence="4 6" id="KW-0862">Zinc</keyword>
<comment type="similarity">
    <text evidence="1 6">Belongs to the FHY3/FAR1 family.</text>
</comment>
<evidence type="ECO:0000259" key="7">
    <source>
        <dbReference type="PROSITE" id="PS50966"/>
    </source>
</evidence>
<dbReference type="InterPro" id="IPR006564">
    <property type="entry name" value="Znf_PMZ"/>
</dbReference>
<accession>A0A8S0Q1H2</accession>
<comment type="caution">
    <text evidence="8">The sequence shown here is derived from an EMBL/GenBank/DDBJ whole genome shotgun (WGS) entry which is preliminary data.</text>
</comment>
<keyword evidence="6" id="KW-0539">Nucleus</keyword>
<dbReference type="Gramene" id="OE9A097743T1">
    <property type="protein sequence ID" value="OE9A097743C1"/>
    <property type="gene ID" value="OE9A097743"/>
</dbReference>
<dbReference type="InterPro" id="IPR007527">
    <property type="entry name" value="Znf_SWIM"/>
</dbReference>
<organism evidence="8 9">
    <name type="scientific">Olea europaea subsp. europaea</name>
    <dbReference type="NCBI Taxonomy" id="158383"/>
    <lineage>
        <taxon>Eukaryota</taxon>
        <taxon>Viridiplantae</taxon>
        <taxon>Streptophyta</taxon>
        <taxon>Embryophyta</taxon>
        <taxon>Tracheophyta</taxon>
        <taxon>Spermatophyta</taxon>
        <taxon>Magnoliopsida</taxon>
        <taxon>eudicotyledons</taxon>
        <taxon>Gunneridae</taxon>
        <taxon>Pentapetalae</taxon>
        <taxon>asterids</taxon>
        <taxon>lamiids</taxon>
        <taxon>Lamiales</taxon>
        <taxon>Oleaceae</taxon>
        <taxon>Oleeae</taxon>
        <taxon>Olea</taxon>
    </lineage>
</organism>
<evidence type="ECO:0000256" key="1">
    <source>
        <dbReference type="ARBA" id="ARBA00005889"/>
    </source>
</evidence>
<evidence type="ECO:0000256" key="6">
    <source>
        <dbReference type="RuleBase" id="RU367018"/>
    </source>
</evidence>
<dbReference type="PROSITE" id="PS50966">
    <property type="entry name" value="ZF_SWIM"/>
    <property type="match status" value="1"/>
</dbReference>
<protein>
    <recommendedName>
        <fullName evidence="6">Protein FAR1-RELATED SEQUENCE</fullName>
    </recommendedName>
</protein>